<dbReference type="RefSeq" id="WP_307230936.1">
    <property type="nucleotide sequence ID" value="NZ_JAUSTT010000019.1"/>
</dbReference>
<evidence type="ECO:0000313" key="3">
    <source>
        <dbReference type="Proteomes" id="UP001223586"/>
    </source>
</evidence>
<reference evidence="2 3" key="1">
    <citation type="submission" date="2023-07" db="EMBL/GenBank/DDBJ databases">
        <title>Genomic Encyclopedia of Type Strains, Phase IV (KMG-IV): sequencing the most valuable type-strain genomes for metagenomic binning, comparative biology and taxonomic classification.</title>
        <authorList>
            <person name="Goeker M."/>
        </authorList>
    </citation>
    <scope>NUCLEOTIDE SEQUENCE [LARGE SCALE GENOMIC DNA]</scope>
    <source>
        <strain evidence="2 3">DSM 23837</strain>
    </source>
</reference>
<evidence type="ECO:0000313" key="2">
    <source>
        <dbReference type="EMBL" id="MDQ0177169.1"/>
    </source>
</evidence>
<organism evidence="2 3">
    <name type="scientific">Bacillus chungangensis</name>
    <dbReference type="NCBI Taxonomy" id="587633"/>
    <lineage>
        <taxon>Bacteria</taxon>
        <taxon>Bacillati</taxon>
        <taxon>Bacillota</taxon>
        <taxon>Bacilli</taxon>
        <taxon>Bacillales</taxon>
        <taxon>Bacillaceae</taxon>
        <taxon>Bacillus</taxon>
    </lineage>
</organism>
<feature type="region of interest" description="Disordered" evidence="1">
    <location>
        <begin position="1"/>
        <end position="22"/>
    </location>
</feature>
<evidence type="ECO:0000256" key="1">
    <source>
        <dbReference type="SAM" id="MobiDB-lite"/>
    </source>
</evidence>
<sequence>MQGAHEVFADRTKQDDGTLTPRTDQHAMIKNHEIAVEQVQTVSGKIIPIKADTVCLHGDSEHAITFTKLTHKACQHENIVIEKLTVF</sequence>
<comment type="caution">
    <text evidence="2">The sequence shown here is derived from an EMBL/GenBank/DDBJ whole genome shotgun (WGS) entry which is preliminary data.</text>
</comment>
<dbReference type="InterPro" id="IPR011330">
    <property type="entry name" value="Glyco_hydro/deAcase_b/a-brl"/>
</dbReference>
<dbReference type="Proteomes" id="UP001223586">
    <property type="component" value="Unassembled WGS sequence"/>
</dbReference>
<dbReference type="PANTHER" id="PTHR30292:SF0">
    <property type="entry name" value="5-OXOPROLINASE SUBUNIT A"/>
    <property type="match status" value="1"/>
</dbReference>
<dbReference type="EMBL" id="JAUSTT010000019">
    <property type="protein sequence ID" value="MDQ0177169.1"/>
    <property type="molecule type" value="Genomic_DNA"/>
</dbReference>
<dbReference type="Pfam" id="PF03746">
    <property type="entry name" value="LamB_YcsF"/>
    <property type="match status" value="1"/>
</dbReference>
<proteinExistence type="predicted"/>
<dbReference type="InterPro" id="IPR005501">
    <property type="entry name" value="LamB/YcsF/PxpA-like"/>
</dbReference>
<accession>A0ABT9WVN0</accession>
<gene>
    <name evidence="2" type="ORF">J2S08_003048</name>
</gene>
<dbReference type="Gene3D" id="3.20.20.370">
    <property type="entry name" value="Glycoside hydrolase/deacetylase"/>
    <property type="match status" value="1"/>
</dbReference>
<dbReference type="SUPFAM" id="SSF88713">
    <property type="entry name" value="Glycoside hydrolase/deacetylase"/>
    <property type="match status" value="1"/>
</dbReference>
<protein>
    <submittedName>
        <fullName evidence="2">Lactam utilization protein B</fullName>
    </submittedName>
</protein>
<feature type="compositionally biased region" description="Basic and acidic residues" evidence="1">
    <location>
        <begin position="7"/>
        <end position="16"/>
    </location>
</feature>
<keyword evidence="3" id="KW-1185">Reference proteome</keyword>
<name>A0ABT9WVN0_9BACI</name>
<dbReference type="PANTHER" id="PTHR30292">
    <property type="entry name" value="UNCHARACTERIZED PROTEIN YBGL-RELATED"/>
    <property type="match status" value="1"/>
</dbReference>